<evidence type="ECO:0000256" key="2">
    <source>
        <dbReference type="ARBA" id="ARBA00022670"/>
    </source>
</evidence>
<dbReference type="InParanoid" id="A0A7M7HH25"/>
<keyword evidence="4" id="KW-0677">Repeat</keyword>
<dbReference type="GO" id="GO:0008270">
    <property type="term" value="F:zinc ion binding"/>
    <property type="evidence" value="ECO:0007669"/>
    <property type="project" value="UniProtKB-UniRule"/>
</dbReference>
<dbReference type="InterPro" id="IPR006026">
    <property type="entry name" value="Peptidase_Metallo"/>
</dbReference>
<dbReference type="GO" id="GO:0005615">
    <property type="term" value="C:extracellular space"/>
    <property type="evidence" value="ECO:0000318"/>
    <property type="project" value="GO_Central"/>
</dbReference>
<proteinExistence type="predicted"/>
<name>A0A7M7HH25_STRPU</name>
<feature type="domain" description="CUB" evidence="13">
    <location>
        <begin position="992"/>
        <end position="1114"/>
    </location>
</feature>
<dbReference type="KEGG" id="spu:105443910"/>
<evidence type="ECO:0000256" key="9">
    <source>
        <dbReference type="PROSITE-ProRule" id="PRU00059"/>
    </source>
</evidence>
<keyword evidence="2 10" id="KW-0645">Protease</keyword>
<dbReference type="GeneID" id="105443910"/>
<evidence type="ECO:0000256" key="10">
    <source>
        <dbReference type="PROSITE-ProRule" id="PRU01211"/>
    </source>
</evidence>
<feature type="compositionally biased region" description="Low complexity" evidence="12">
    <location>
        <begin position="864"/>
        <end position="975"/>
    </location>
</feature>
<evidence type="ECO:0000256" key="8">
    <source>
        <dbReference type="ARBA" id="ARBA00023157"/>
    </source>
</evidence>
<dbReference type="Gene3D" id="2.60.120.290">
    <property type="entry name" value="Spermadhesin, CUB domain"/>
    <property type="match status" value="2"/>
</dbReference>
<evidence type="ECO:0000259" key="14">
    <source>
        <dbReference type="PROSITE" id="PS51864"/>
    </source>
</evidence>
<dbReference type="PANTHER" id="PTHR10127">
    <property type="entry name" value="DISCOIDIN, CUB, EGF, LAMININ , AND ZINC METALLOPROTEASE DOMAIN CONTAINING"/>
    <property type="match status" value="1"/>
</dbReference>
<feature type="domain" description="CUB" evidence="13">
    <location>
        <begin position="344"/>
        <end position="458"/>
    </location>
</feature>
<dbReference type="CDD" id="cd00041">
    <property type="entry name" value="CUB"/>
    <property type="match status" value="2"/>
</dbReference>
<dbReference type="SMART" id="SM00235">
    <property type="entry name" value="ZnMc"/>
    <property type="match status" value="1"/>
</dbReference>
<dbReference type="Pfam" id="PF00431">
    <property type="entry name" value="CUB"/>
    <property type="match status" value="2"/>
</dbReference>
<evidence type="ECO:0000313" key="15">
    <source>
        <dbReference type="EnsemblMetazoa" id="XP_011675890"/>
    </source>
</evidence>
<feature type="disulfide bond" evidence="9">
    <location>
        <begin position="344"/>
        <end position="371"/>
    </location>
</feature>
<evidence type="ECO:0000256" key="6">
    <source>
        <dbReference type="ARBA" id="ARBA00022833"/>
    </source>
</evidence>
<dbReference type="EnsemblMetazoa" id="XM_011677588">
    <property type="protein sequence ID" value="XP_011675890"/>
    <property type="gene ID" value="LOC105443910"/>
</dbReference>
<organism evidence="15 16">
    <name type="scientific">Strongylocentrotus purpuratus</name>
    <name type="common">Purple sea urchin</name>
    <dbReference type="NCBI Taxonomy" id="7668"/>
    <lineage>
        <taxon>Eukaryota</taxon>
        <taxon>Metazoa</taxon>
        <taxon>Echinodermata</taxon>
        <taxon>Eleutherozoa</taxon>
        <taxon>Echinozoa</taxon>
        <taxon>Echinoidea</taxon>
        <taxon>Euechinoidea</taxon>
        <taxon>Echinacea</taxon>
        <taxon>Camarodonta</taxon>
        <taxon>Echinidea</taxon>
        <taxon>Strongylocentrotidae</taxon>
        <taxon>Strongylocentrotus</taxon>
    </lineage>
</organism>
<evidence type="ECO:0000313" key="16">
    <source>
        <dbReference type="Proteomes" id="UP000007110"/>
    </source>
</evidence>
<dbReference type="OMA" id="VETICIY"/>
<feature type="region of interest" description="Disordered" evidence="12">
    <location>
        <begin position="553"/>
        <end position="586"/>
    </location>
</feature>
<accession>A0A7M7HH25</accession>
<dbReference type="SUPFAM" id="SSF55486">
    <property type="entry name" value="Metalloproteases ('zincins'), catalytic domain"/>
    <property type="match status" value="1"/>
</dbReference>
<feature type="signal peptide" evidence="11">
    <location>
        <begin position="1"/>
        <end position="36"/>
    </location>
</feature>
<dbReference type="RefSeq" id="XP_011675890.2">
    <property type="nucleotide sequence ID" value="XM_011677588.2"/>
</dbReference>
<keyword evidence="6 10" id="KW-0862">Zinc</keyword>
<feature type="active site" evidence="10">
    <location>
        <position position="199"/>
    </location>
</feature>
<dbReference type="PANTHER" id="PTHR10127:SF780">
    <property type="entry name" value="METALLOENDOPEPTIDASE"/>
    <property type="match status" value="1"/>
</dbReference>
<dbReference type="GO" id="GO:0004222">
    <property type="term" value="F:metalloendopeptidase activity"/>
    <property type="evidence" value="ECO:0000318"/>
    <property type="project" value="GO_Central"/>
</dbReference>
<feature type="binding site" evidence="10">
    <location>
        <position position="208"/>
    </location>
    <ligand>
        <name>Zn(2+)</name>
        <dbReference type="ChEBI" id="CHEBI:29105"/>
        <note>catalytic</note>
    </ligand>
</feature>
<dbReference type="Gene3D" id="3.40.390.10">
    <property type="entry name" value="Collagenase (Catalytic Domain)"/>
    <property type="match status" value="1"/>
</dbReference>
<feature type="binding site" evidence="10">
    <location>
        <position position="202"/>
    </location>
    <ligand>
        <name>Zn(2+)</name>
        <dbReference type="ChEBI" id="CHEBI:29105"/>
        <note>catalytic</note>
    </ligand>
</feature>
<evidence type="ECO:0000256" key="7">
    <source>
        <dbReference type="ARBA" id="ARBA00023049"/>
    </source>
</evidence>
<evidence type="ECO:0000256" key="12">
    <source>
        <dbReference type="SAM" id="MobiDB-lite"/>
    </source>
</evidence>
<dbReference type="SMART" id="SM00042">
    <property type="entry name" value="CUB"/>
    <property type="match status" value="2"/>
</dbReference>
<keyword evidence="3 10" id="KW-0479">Metal-binding</keyword>
<dbReference type="PROSITE" id="PS01180">
    <property type="entry name" value="CUB"/>
    <property type="match status" value="2"/>
</dbReference>
<dbReference type="InterPro" id="IPR035914">
    <property type="entry name" value="Sperma_CUB_dom_sf"/>
</dbReference>
<keyword evidence="8 9" id="KW-1015">Disulfide bond</keyword>
<evidence type="ECO:0000256" key="5">
    <source>
        <dbReference type="ARBA" id="ARBA00022801"/>
    </source>
</evidence>
<evidence type="ECO:0000256" key="11">
    <source>
        <dbReference type="RuleBase" id="RU361183"/>
    </source>
</evidence>
<dbReference type="OrthoDB" id="291007at2759"/>
<sequence length="1159" mass="124944">MVPKVTTTMKKSGRQYKLRVVAVLMVFSILVMSVHGRPSDNPTEADDNYDPLKPDVPPDEQTSAAGAYGGDMMLSPDQMAAFLGSQVPDDVYGSRRVKRKATTNLVKRWPQNTIPYVIEETSSNDSDVIRNALLHWEEETCLQFVPYTLNVSNQLGHHQHISFFKGSDCWSFVGKTGNNGAQKISIGPKCARLGTIAHEIGHSIGFFHEQSRPDRDDYVVVNGDNVQPDVLGNYKKRTPDLVFSNVSYDLKSIMHYGAYSFAVNKSLPTMMTVNPLFMRYIGQRKGLSFLDAKTANTIYDCSSGCPSLDCSNEGYVGPNCTCVCPEEFTGPQCLDTNPDYEPPCEFVLTSPSGYIESPNFGNGNYPANIICVYHIKPTVTKPNVRITLTFDAFSLEVSNDCGWDYVRVLNKHLTYGGQVFCGSTLPEPITSIGPEMVIWFRSDIIKTMPGFRANYRIEVVPPTTTRHSTEPTVTPKLPTETAIATKPVTEPVVTIKPITEPAITTKPPTEPVVTTKPLTEPVVTTKPFTELAVTTKPLTEPVVTTIPLTEPAVTTNPLTKPDVTTKPLTEPAVTTKPLTGPVVTTKPLTEPAVTNKSLTEPVVTTKPLTEPAVTTKPLTEPVVTTKPLTEPVVTTKPFTELAVTTKPLTEPVVTTIPLTEPAVTTNPLTKPDVTTKPLTEPAVTTKPLTGPVVTTKPLTEPAVTNKSLTEPVVTTKPLTEPAVTTKPLTEPVVTTKPLTEPVVTTKPLTEPAVTTKPLTEPVVTTKLLTEPAVTTKPLTKPAVTTKPLTKPAVTTKPLTEPAVTTKPTEPAATTKPTPLPPTTAKPSTEPAVTTKSTTVPPATTKLTTDPPISTLPPVSTKNNTEPGVTTKPTTVPPATTKPTTEPAVTSKTTTVPTVTTKSTTEPHVTTKATTEPTVTTKPTTDPVITTTPTTEPAVTTKTTTAPPVTTKSTTEPPVTTKTTTEPAVTSKTTTVPADTSKPTTEPAVTTAASSEFLETFTGSSGVLKSPNYPNKYPKNCKRTYTIVVPAGQRIVLEFKDFQIESDDGDFSDSTTCSFDYVEFYLGHDIRRPMRLCGNRAPEASLVSLANTMTLEFVSDGSVEKRGFSASYHTIDDSLPGVWVLDVGNHTNSASATGRYFVSMCLVTTNLAIRNLLEII</sequence>
<keyword evidence="7 10" id="KW-0482">Metalloprotease</keyword>
<dbReference type="SUPFAM" id="SSF49854">
    <property type="entry name" value="Spermadhesin, CUB domain"/>
    <property type="match status" value="2"/>
</dbReference>
<evidence type="ECO:0000256" key="3">
    <source>
        <dbReference type="ARBA" id="ARBA00022723"/>
    </source>
</evidence>
<feature type="domain" description="Peptidase M12A" evidence="14">
    <location>
        <begin position="100"/>
        <end position="302"/>
    </location>
</feature>
<feature type="compositionally biased region" description="Polar residues" evidence="12">
    <location>
        <begin position="976"/>
        <end position="990"/>
    </location>
</feature>
<keyword evidence="5 10" id="KW-0378">Hydrolase</keyword>
<dbReference type="CDD" id="cd04280">
    <property type="entry name" value="ZnMc_astacin_like"/>
    <property type="match status" value="1"/>
</dbReference>
<dbReference type="Pfam" id="PF01400">
    <property type="entry name" value="Astacin"/>
    <property type="match status" value="1"/>
</dbReference>
<dbReference type="GO" id="GO:0018996">
    <property type="term" value="P:molting cycle, collagen and cuticulin-based cuticle"/>
    <property type="evidence" value="ECO:0007669"/>
    <property type="project" value="UniProtKB-ARBA"/>
</dbReference>
<feature type="region of interest" description="Disordered" evidence="12">
    <location>
        <begin position="789"/>
        <end position="990"/>
    </location>
</feature>
<evidence type="ECO:0000256" key="1">
    <source>
        <dbReference type="ARBA" id="ARBA00022536"/>
    </source>
</evidence>
<dbReference type="FunFam" id="2.60.120.290:FF:000013">
    <property type="entry name" value="Membrane frizzled-related protein"/>
    <property type="match status" value="1"/>
</dbReference>
<dbReference type="EC" id="3.4.24.-" evidence="11"/>
<feature type="region of interest" description="Disordered" evidence="12">
    <location>
        <begin position="36"/>
        <end position="64"/>
    </location>
</feature>
<feature type="chain" id="PRO_5029939722" description="Metalloendopeptidase" evidence="11">
    <location>
        <begin position="37"/>
        <end position="1159"/>
    </location>
</feature>
<comment type="cofactor">
    <cofactor evidence="10 11">
        <name>Zn(2+)</name>
        <dbReference type="ChEBI" id="CHEBI:29105"/>
    </cofactor>
    <text evidence="10 11">Binds 1 zinc ion per subunit.</text>
</comment>
<dbReference type="GO" id="GO:0006508">
    <property type="term" value="P:proteolysis"/>
    <property type="evidence" value="ECO:0007669"/>
    <property type="project" value="UniProtKB-KW"/>
</dbReference>
<dbReference type="InterPro" id="IPR001506">
    <property type="entry name" value="Peptidase_M12A"/>
</dbReference>
<dbReference type="InterPro" id="IPR034035">
    <property type="entry name" value="Astacin-like_dom"/>
</dbReference>
<dbReference type="InterPro" id="IPR024079">
    <property type="entry name" value="MetalloPept_cat_dom_sf"/>
</dbReference>
<dbReference type="PRINTS" id="PR00480">
    <property type="entry name" value="ASTACIN"/>
</dbReference>
<reference evidence="16" key="1">
    <citation type="submission" date="2015-02" db="EMBL/GenBank/DDBJ databases">
        <title>Genome sequencing for Strongylocentrotus purpuratus.</title>
        <authorList>
            <person name="Murali S."/>
            <person name="Liu Y."/>
            <person name="Vee V."/>
            <person name="English A."/>
            <person name="Wang M."/>
            <person name="Skinner E."/>
            <person name="Han Y."/>
            <person name="Muzny D.M."/>
            <person name="Worley K.C."/>
            <person name="Gibbs R.A."/>
        </authorList>
    </citation>
    <scope>NUCLEOTIDE SEQUENCE</scope>
</reference>
<feature type="region of interest" description="Disordered" evidence="12">
    <location>
        <begin position="663"/>
        <end position="696"/>
    </location>
</feature>
<evidence type="ECO:0000259" key="13">
    <source>
        <dbReference type="PROSITE" id="PS01180"/>
    </source>
</evidence>
<dbReference type="PROSITE" id="PS51864">
    <property type="entry name" value="ASTACIN"/>
    <property type="match status" value="1"/>
</dbReference>
<feature type="compositionally biased region" description="Low complexity" evidence="12">
    <location>
        <begin position="799"/>
        <end position="816"/>
    </location>
</feature>
<keyword evidence="1" id="KW-0245">EGF-like domain</keyword>
<dbReference type="AlphaFoldDB" id="A0A7M7HH25"/>
<feature type="binding site" evidence="10">
    <location>
        <position position="198"/>
    </location>
    <ligand>
        <name>Zn(2+)</name>
        <dbReference type="ChEBI" id="CHEBI:29105"/>
        <note>catalytic</note>
    </ligand>
</feature>
<dbReference type="Proteomes" id="UP000007110">
    <property type="component" value="Unassembled WGS sequence"/>
</dbReference>
<evidence type="ECO:0000256" key="4">
    <source>
        <dbReference type="ARBA" id="ARBA00022737"/>
    </source>
</evidence>
<reference evidence="15" key="2">
    <citation type="submission" date="2021-01" db="UniProtKB">
        <authorList>
            <consortium name="EnsemblMetazoa"/>
        </authorList>
    </citation>
    <scope>IDENTIFICATION</scope>
</reference>
<keyword evidence="11" id="KW-0732">Signal</keyword>
<dbReference type="FunFam" id="3.40.390.10:FF:000028">
    <property type="entry name" value="Zinc metalloproteinase"/>
    <property type="match status" value="1"/>
</dbReference>
<dbReference type="FunFam" id="2.60.120.290:FF:000082">
    <property type="entry name" value="Metalloendopeptidase"/>
    <property type="match status" value="1"/>
</dbReference>
<dbReference type="InterPro" id="IPR000859">
    <property type="entry name" value="CUB_dom"/>
</dbReference>
<feature type="compositionally biased region" description="Low complexity" evidence="12">
    <location>
        <begin position="824"/>
        <end position="848"/>
    </location>
</feature>
<protein>
    <recommendedName>
        <fullName evidence="11">Metalloendopeptidase</fullName>
        <ecNumber evidence="11">3.4.24.-</ecNumber>
    </recommendedName>
</protein>
<comment type="caution">
    <text evidence="9">Lacks conserved residue(s) required for the propagation of feature annotation.</text>
</comment>
<keyword evidence="16" id="KW-1185">Reference proteome</keyword>